<protein>
    <recommendedName>
        <fullName evidence="2">DUF424 domain-containing protein</fullName>
    </recommendedName>
</protein>
<comment type="caution">
    <text evidence="1">The sequence shown here is derived from an EMBL/GenBank/DDBJ whole genome shotgun (WGS) entry which is preliminary data.</text>
</comment>
<gene>
    <name evidence="1" type="ORF">LCGC14_1457030</name>
</gene>
<dbReference type="Gene3D" id="3.30.1860.10">
    <property type="entry name" value="uncharacterized conserved protein from methanopyrus kandleri domain like"/>
    <property type="match status" value="1"/>
</dbReference>
<reference evidence="1" key="1">
    <citation type="journal article" date="2015" name="Nature">
        <title>Complex archaea that bridge the gap between prokaryotes and eukaryotes.</title>
        <authorList>
            <person name="Spang A."/>
            <person name="Saw J.H."/>
            <person name="Jorgensen S.L."/>
            <person name="Zaremba-Niedzwiedzka K."/>
            <person name="Martijn J."/>
            <person name="Lind A.E."/>
            <person name="van Eijk R."/>
            <person name="Schleper C."/>
            <person name="Guy L."/>
            <person name="Ettema T.J."/>
        </authorList>
    </citation>
    <scope>NUCLEOTIDE SEQUENCE</scope>
</reference>
<dbReference type="EMBL" id="LAZR01010099">
    <property type="protein sequence ID" value="KKM68826.1"/>
    <property type="molecule type" value="Genomic_DNA"/>
</dbReference>
<name>A0A0F9K2E2_9ZZZZ</name>
<sequence>MKVYLKVHVMDEFETIACCDEVLLNQEFKEGKLHIKISNQFFGGSLINLDDAISILKESPNFNLIGVNIIEKAINCKIMLREGIRLINGVPMAIKMVF</sequence>
<dbReference type="AlphaFoldDB" id="A0A0F9K2E2"/>
<dbReference type="InterPro" id="IPR007355">
    <property type="entry name" value="DUF424"/>
</dbReference>
<evidence type="ECO:0008006" key="2">
    <source>
        <dbReference type="Google" id="ProtNLM"/>
    </source>
</evidence>
<proteinExistence type="predicted"/>
<accession>A0A0F9K2E2</accession>
<dbReference type="Pfam" id="PF04242">
    <property type="entry name" value="DUF424"/>
    <property type="match status" value="1"/>
</dbReference>
<evidence type="ECO:0000313" key="1">
    <source>
        <dbReference type="EMBL" id="KKM68826.1"/>
    </source>
</evidence>
<organism evidence="1">
    <name type="scientific">marine sediment metagenome</name>
    <dbReference type="NCBI Taxonomy" id="412755"/>
    <lineage>
        <taxon>unclassified sequences</taxon>
        <taxon>metagenomes</taxon>
        <taxon>ecological metagenomes</taxon>
    </lineage>
</organism>